<dbReference type="Pfam" id="PF06835">
    <property type="entry name" value="LptC"/>
    <property type="match status" value="1"/>
</dbReference>
<evidence type="ECO:0000256" key="5">
    <source>
        <dbReference type="ARBA" id="ARBA00023136"/>
    </source>
</evidence>
<dbReference type="InterPro" id="IPR052363">
    <property type="entry name" value="LPS_export_LptC"/>
</dbReference>
<accession>A0ABM9NG37</accession>
<evidence type="ECO:0000313" key="7">
    <source>
        <dbReference type="EMBL" id="CAL1239575.1"/>
    </source>
</evidence>
<proteinExistence type="predicted"/>
<keyword evidence="4 6" id="KW-1133">Transmembrane helix</keyword>
<evidence type="ECO:0000256" key="4">
    <source>
        <dbReference type="ARBA" id="ARBA00022989"/>
    </source>
</evidence>
<keyword evidence="3 6" id="KW-0812">Transmembrane</keyword>
<evidence type="ECO:0000313" key="8">
    <source>
        <dbReference type="Proteomes" id="UP001497493"/>
    </source>
</evidence>
<dbReference type="EMBL" id="OZ026884">
    <property type="protein sequence ID" value="CAL1239575.1"/>
    <property type="molecule type" value="Genomic_DNA"/>
</dbReference>
<keyword evidence="1" id="KW-1003">Cell membrane</keyword>
<keyword evidence="8" id="KW-1185">Reference proteome</keyword>
<organism evidence="7 8">
    <name type="scientific">Candidatus Methylocalor cossyra</name>
    <dbReference type="NCBI Taxonomy" id="3108543"/>
    <lineage>
        <taxon>Bacteria</taxon>
        <taxon>Pseudomonadati</taxon>
        <taxon>Pseudomonadota</taxon>
        <taxon>Gammaproteobacteria</taxon>
        <taxon>Methylococcales</taxon>
        <taxon>Methylococcaceae</taxon>
        <taxon>Candidatus Methylocalor</taxon>
    </lineage>
</organism>
<evidence type="ECO:0000256" key="6">
    <source>
        <dbReference type="SAM" id="Phobius"/>
    </source>
</evidence>
<sequence>MSQIKSFLSYLVLGLLALGTWWAAEYLTPRDELPAKQVRGRVDYYSKKIRRWVMDETGRPKELLLADTLTHYENDDHSELEKPVMTLYSKQGPPWVIHADSALVPGKGDQIFLYGNVLVLRDADKNGRTMRIETTNARVQPDAKYAETDEFVRVLSPPDTLTGTGGQVWFGDDLKVTIFSQVRRKHEVPQQ</sequence>
<evidence type="ECO:0000256" key="1">
    <source>
        <dbReference type="ARBA" id="ARBA00022475"/>
    </source>
</evidence>
<name>A0ABM9NG37_9GAMM</name>
<reference evidence="7 8" key="1">
    <citation type="submission" date="2024-04" db="EMBL/GenBank/DDBJ databases">
        <authorList>
            <person name="Cremers G."/>
        </authorList>
    </citation>
    <scope>NUCLEOTIDE SEQUENCE [LARGE SCALE GENOMIC DNA]</scope>
    <source>
        <strain evidence="7">MeCH1-AG</strain>
    </source>
</reference>
<gene>
    <name evidence="7" type="ORF">MECH1_V1_0799</name>
</gene>
<protein>
    <submittedName>
        <fullName evidence="7">Lipopolysaccharide export system protein LptC</fullName>
    </submittedName>
</protein>
<feature type="transmembrane region" description="Helical" evidence="6">
    <location>
        <begin position="7"/>
        <end position="24"/>
    </location>
</feature>
<dbReference type="InterPro" id="IPR026265">
    <property type="entry name" value="LptC"/>
</dbReference>
<keyword evidence="2" id="KW-0997">Cell inner membrane</keyword>
<dbReference type="Gene3D" id="2.60.450.10">
    <property type="entry name" value="Lipopolysaccharide (LPS) transport protein A like domain"/>
    <property type="match status" value="1"/>
</dbReference>
<dbReference type="PANTHER" id="PTHR37481">
    <property type="entry name" value="LIPOPOLYSACCHARIDE EXPORT SYSTEM PROTEIN LPTC"/>
    <property type="match status" value="1"/>
</dbReference>
<evidence type="ECO:0000256" key="3">
    <source>
        <dbReference type="ARBA" id="ARBA00022692"/>
    </source>
</evidence>
<evidence type="ECO:0000256" key="2">
    <source>
        <dbReference type="ARBA" id="ARBA00022519"/>
    </source>
</evidence>
<dbReference type="PANTHER" id="PTHR37481:SF1">
    <property type="entry name" value="LIPOPOLYSACCHARIDE EXPORT SYSTEM PROTEIN LPTC"/>
    <property type="match status" value="1"/>
</dbReference>
<dbReference type="InterPro" id="IPR010664">
    <property type="entry name" value="LipoPS_assembly_LptC-rel"/>
</dbReference>
<dbReference type="NCBIfam" id="TIGR04409">
    <property type="entry name" value="LptC_YrbK"/>
    <property type="match status" value="1"/>
</dbReference>
<keyword evidence="5 6" id="KW-0472">Membrane</keyword>
<dbReference type="RefSeq" id="WP_348759119.1">
    <property type="nucleotide sequence ID" value="NZ_OZ026884.1"/>
</dbReference>
<dbReference type="Proteomes" id="UP001497493">
    <property type="component" value="Chromosome"/>
</dbReference>